<evidence type="ECO:0000259" key="13">
    <source>
        <dbReference type="Pfam" id="PF00266"/>
    </source>
</evidence>
<keyword evidence="6 12" id="KW-0808">Transferase</keyword>
<evidence type="ECO:0000256" key="2">
    <source>
        <dbReference type="ARBA" id="ARBA00005099"/>
    </source>
</evidence>
<dbReference type="InterPro" id="IPR000192">
    <property type="entry name" value="Aminotrans_V_dom"/>
</dbReference>
<feature type="binding site" evidence="12">
    <location>
        <begin position="232"/>
        <end position="233"/>
    </location>
    <ligand>
        <name>pyridoxal 5'-phosphate</name>
        <dbReference type="ChEBI" id="CHEBI:597326"/>
    </ligand>
</feature>
<keyword evidence="12" id="KW-0963">Cytoplasm</keyword>
<protein>
    <recommendedName>
        <fullName evidence="12">Phosphoserine aminotransferase</fullName>
        <ecNumber evidence="12">2.6.1.52</ecNumber>
    </recommendedName>
    <alternativeName>
        <fullName evidence="12">Phosphohydroxythreonine aminotransferase</fullName>
        <shortName evidence="12">PSAT</shortName>
    </alternativeName>
</protein>
<evidence type="ECO:0000256" key="4">
    <source>
        <dbReference type="ARBA" id="ARBA00022576"/>
    </source>
</evidence>
<comment type="similarity">
    <text evidence="3 12">Belongs to the class-V pyridoxal-phosphate-dependent aminotransferase family. SerC subfamily.</text>
</comment>
<dbReference type="GO" id="GO:0030170">
    <property type="term" value="F:pyridoxal phosphate binding"/>
    <property type="evidence" value="ECO:0007669"/>
    <property type="project" value="UniProtKB-UniRule"/>
</dbReference>
<feature type="binding site" evidence="12">
    <location>
        <position position="190"/>
    </location>
    <ligand>
        <name>pyridoxal 5'-phosphate</name>
        <dbReference type="ChEBI" id="CHEBI:597326"/>
    </ligand>
</feature>
<proteinExistence type="inferred from homology"/>
<dbReference type="EMBL" id="JADIMH010000038">
    <property type="protein sequence ID" value="MBO8467468.1"/>
    <property type="molecule type" value="Genomic_DNA"/>
</dbReference>
<accession>A0A9D9I7K8</accession>
<keyword evidence="4 12" id="KW-0032">Aminotransferase</keyword>
<dbReference type="PANTHER" id="PTHR43247:SF1">
    <property type="entry name" value="PHOSPHOSERINE AMINOTRANSFERASE"/>
    <property type="match status" value="1"/>
</dbReference>
<feature type="domain" description="Aminotransferase class V" evidence="13">
    <location>
        <begin position="5"/>
        <end position="345"/>
    </location>
</feature>
<dbReference type="AlphaFoldDB" id="A0A9D9I7K8"/>
<dbReference type="InterPro" id="IPR015422">
    <property type="entry name" value="PyrdxlP-dep_Trfase_small"/>
</dbReference>
<dbReference type="GO" id="GO:0005737">
    <property type="term" value="C:cytoplasm"/>
    <property type="evidence" value="ECO:0007669"/>
    <property type="project" value="UniProtKB-SubCell"/>
</dbReference>
<dbReference type="NCBIfam" id="NF003764">
    <property type="entry name" value="PRK05355.1"/>
    <property type="match status" value="1"/>
</dbReference>
<dbReference type="GO" id="GO:0008615">
    <property type="term" value="P:pyridoxine biosynthetic process"/>
    <property type="evidence" value="ECO:0007669"/>
    <property type="project" value="UniProtKB-UniRule"/>
</dbReference>
<dbReference type="EC" id="2.6.1.52" evidence="12"/>
<feature type="binding site" evidence="12">
    <location>
        <begin position="76"/>
        <end position="77"/>
    </location>
    <ligand>
        <name>pyridoxal 5'-phosphate</name>
        <dbReference type="ChEBI" id="CHEBI:597326"/>
    </ligand>
</feature>
<keyword evidence="5 12" id="KW-0028">Amino-acid biosynthesis</keyword>
<comment type="function">
    <text evidence="12">Catalyzes the reversible conversion of 3-phosphohydroxypyruvate to phosphoserine and of 3-hydroxy-2-oxo-4-phosphonooxybutanoate to phosphohydroxythreonine.</text>
</comment>
<evidence type="ECO:0000256" key="9">
    <source>
        <dbReference type="ARBA" id="ARBA00023299"/>
    </source>
</evidence>
<evidence type="ECO:0000256" key="6">
    <source>
        <dbReference type="ARBA" id="ARBA00022679"/>
    </source>
</evidence>
<keyword evidence="9 12" id="KW-0718">Serine biosynthesis</keyword>
<evidence type="ECO:0000256" key="3">
    <source>
        <dbReference type="ARBA" id="ARBA00006904"/>
    </source>
</evidence>
<comment type="subunit">
    <text evidence="12">Homodimer.</text>
</comment>
<dbReference type="Proteomes" id="UP000823660">
    <property type="component" value="Unassembled WGS sequence"/>
</dbReference>
<dbReference type="FunFam" id="3.40.640.10:FF:000010">
    <property type="entry name" value="Phosphoserine aminotransferase"/>
    <property type="match status" value="1"/>
</dbReference>
<dbReference type="GO" id="GO:0006564">
    <property type="term" value="P:L-serine biosynthetic process"/>
    <property type="evidence" value="ECO:0007669"/>
    <property type="project" value="UniProtKB-UniRule"/>
</dbReference>
<dbReference type="Gene3D" id="3.90.1150.10">
    <property type="entry name" value="Aspartate Aminotransferase, domain 1"/>
    <property type="match status" value="1"/>
</dbReference>
<comment type="catalytic activity">
    <reaction evidence="10 12">
        <text>4-(phosphooxy)-L-threonine + 2-oxoglutarate = (R)-3-hydroxy-2-oxo-4-phosphooxybutanoate + L-glutamate</text>
        <dbReference type="Rhea" id="RHEA:16573"/>
        <dbReference type="ChEBI" id="CHEBI:16810"/>
        <dbReference type="ChEBI" id="CHEBI:29985"/>
        <dbReference type="ChEBI" id="CHEBI:58452"/>
        <dbReference type="ChEBI" id="CHEBI:58538"/>
        <dbReference type="EC" id="2.6.1.52"/>
    </reaction>
</comment>
<evidence type="ECO:0000256" key="10">
    <source>
        <dbReference type="ARBA" id="ARBA00047630"/>
    </source>
</evidence>
<comment type="caution">
    <text evidence="14">The sequence shown here is derived from an EMBL/GenBank/DDBJ whole genome shotgun (WGS) entry which is preliminary data.</text>
</comment>
<feature type="binding site" evidence="12">
    <location>
        <position position="148"/>
    </location>
    <ligand>
        <name>pyridoxal 5'-phosphate</name>
        <dbReference type="ChEBI" id="CHEBI:597326"/>
    </ligand>
</feature>
<dbReference type="InterPro" id="IPR015424">
    <property type="entry name" value="PyrdxlP-dep_Trfase"/>
</dbReference>
<feature type="binding site" evidence="12">
    <location>
        <position position="42"/>
    </location>
    <ligand>
        <name>L-glutamate</name>
        <dbReference type="ChEBI" id="CHEBI:29985"/>
    </ligand>
</feature>
<evidence type="ECO:0000256" key="8">
    <source>
        <dbReference type="ARBA" id="ARBA00023096"/>
    </source>
</evidence>
<dbReference type="InterPro" id="IPR015421">
    <property type="entry name" value="PyrdxlP-dep_Trfase_major"/>
</dbReference>
<evidence type="ECO:0000256" key="12">
    <source>
        <dbReference type="HAMAP-Rule" id="MF_00160"/>
    </source>
</evidence>
<dbReference type="GO" id="GO:0004648">
    <property type="term" value="F:O-phospho-L-serine:2-oxoglutarate aminotransferase activity"/>
    <property type="evidence" value="ECO:0007669"/>
    <property type="project" value="UniProtKB-UniRule"/>
</dbReference>
<evidence type="ECO:0000256" key="11">
    <source>
        <dbReference type="ARBA" id="ARBA00049007"/>
    </source>
</evidence>
<evidence type="ECO:0000256" key="1">
    <source>
        <dbReference type="ARBA" id="ARBA00004915"/>
    </source>
</evidence>
<keyword evidence="7 12" id="KW-0663">Pyridoxal phosphate</keyword>
<dbReference type="FunFam" id="3.90.1150.10:FF:000006">
    <property type="entry name" value="Phosphoserine aminotransferase"/>
    <property type="match status" value="1"/>
</dbReference>
<dbReference type="HAMAP" id="MF_00160">
    <property type="entry name" value="SerC_aminotrans_5"/>
    <property type="match status" value="1"/>
</dbReference>
<dbReference type="InterPro" id="IPR022278">
    <property type="entry name" value="Pser_aminoTfrase"/>
</dbReference>
<reference evidence="14" key="1">
    <citation type="submission" date="2020-10" db="EMBL/GenBank/DDBJ databases">
        <authorList>
            <person name="Gilroy R."/>
        </authorList>
    </citation>
    <scope>NUCLEOTIDE SEQUENCE</scope>
    <source>
        <strain evidence="14">B1-15692</strain>
    </source>
</reference>
<evidence type="ECO:0000313" key="15">
    <source>
        <dbReference type="Proteomes" id="UP000823660"/>
    </source>
</evidence>
<reference evidence="14" key="2">
    <citation type="journal article" date="2021" name="PeerJ">
        <title>Extensive microbial diversity within the chicken gut microbiome revealed by metagenomics and culture.</title>
        <authorList>
            <person name="Gilroy R."/>
            <person name="Ravi A."/>
            <person name="Getino M."/>
            <person name="Pursley I."/>
            <person name="Horton D.L."/>
            <person name="Alikhan N.F."/>
            <person name="Baker D."/>
            <person name="Gharbi K."/>
            <person name="Hall N."/>
            <person name="Watson M."/>
            <person name="Adriaenssens E.M."/>
            <person name="Foster-Nyarko E."/>
            <person name="Jarju S."/>
            <person name="Secka A."/>
            <person name="Antonio M."/>
            <person name="Oren A."/>
            <person name="Chaudhuri R.R."/>
            <person name="La Ragione R."/>
            <person name="Hildebrand F."/>
            <person name="Pallen M.J."/>
        </authorList>
    </citation>
    <scope>NUCLEOTIDE SEQUENCE</scope>
    <source>
        <strain evidence="14">B1-15692</strain>
    </source>
</reference>
<name>A0A9D9I7K8_9BACT</name>
<organism evidence="14 15">
    <name type="scientific">Candidatus Cryptobacteroides faecipullorum</name>
    <dbReference type="NCBI Taxonomy" id="2840764"/>
    <lineage>
        <taxon>Bacteria</taxon>
        <taxon>Pseudomonadati</taxon>
        <taxon>Bacteroidota</taxon>
        <taxon>Bacteroidia</taxon>
        <taxon>Bacteroidales</taxon>
        <taxon>Candidatus Cryptobacteroides</taxon>
    </lineage>
</organism>
<feature type="binding site" evidence="12">
    <location>
        <position position="167"/>
    </location>
    <ligand>
        <name>pyridoxal 5'-phosphate</name>
        <dbReference type="ChEBI" id="CHEBI:597326"/>
    </ligand>
</feature>
<sequence length="357" mass="39461">MKKVHNFNAGPCVLPDQAIDNSIEALKDFAGTGMAVIEVSHRSKEWSAVMDECRALWKELLNIPDTHEVVFLGGGASLQFLYVAMNFLENKAGYLETGVWAKKAYKEAKGLGNAFAVASSADKNFSYIPKGYVIPTDIDYFHITTNNTIYGTEIRYDMDSPVPLVADMSSDIMSRPVDVSKYALIYGGAQKNVGPAGVSFAIIRKDALGKVSRYIPTMLDYKVHIDGASMYNTPPVFPIFVMKETLKWLKGIGGVEAINRMNVEKSQILYDEIDRNPLFVGTAAKEDRSIMNVCFVMAPGYEALQDEFLEFAKSQGMVGIKGHRSVGGFRASIYNACPKESVEALVSCMQDFERKSK</sequence>
<feature type="modified residue" description="N6-(pyridoxal phosphate)lysine" evidence="12">
    <location>
        <position position="191"/>
    </location>
</feature>
<dbReference type="Gene3D" id="3.40.640.10">
    <property type="entry name" value="Type I PLP-dependent aspartate aminotransferase-like (Major domain)"/>
    <property type="match status" value="1"/>
</dbReference>
<feature type="binding site" evidence="12">
    <location>
        <position position="100"/>
    </location>
    <ligand>
        <name>pyridoxal 5'-phosphate</name>
        <dbReference type="ChEBI" id="CHEBI:597326"/>
    </ligand>
</feature>
<dbReference type="PANTHER" id="PTHR43247">
    <property type="entry name" value="PHOSPHOSERINE AMINOTRANSFERASE"/>
    <property type="match status" value="1"/>
</dbReference>
<comment type="catalytic activity">
    <reaction evidence="11 12">
        <text>O-phospho-L-serine + 2-oxoglutarate = 3-phosphooxypyruvate + L-glutamate</text>
        <dbReference type="Rhea" id="RHEA:14329"/>
        <dbReference type="ChEBI" id="CHEBI:16810"/>
        <dbReference type="ChEBI" id="CHEBI:18110"/>
        <dbReference type="ChEBI" id="CHEBI:29985"/>
        <dbReference type="ChEBI" id="CHEBI:57524"/>
        <dbReference type="EC" id="2.6.1.52"/>
    </reaction>
</comment>
<evidence type="ECO:0000256" key="5">
    <source>
        <dbReference type="ARBA" id="ARBA00022605"/>
    </source>
</evidence>
<gene>
    <name evidence="12 14" type="primary">serC</name>
    <name evidence="14" type="ORF">IAB99_06865</name>
</gene>
<dbReference type="PIRSF" id="PIRSF000525">
    <property type="entry name" value="SerC"/>
    <property type="match status" value="1"/>
</dbReference>
<keyword evidence="8 12" id="KW-0664">Pyridoxine biosynthesis</keyword>
<evidence type="ECO:0000256" key="7">
    <source>
        <dbReference type="ARBA" id="ARBA00022898"/>
    </source>
</evidence>
<evidence type="ECO:0000313" key="14">
    <source>
        <dbReference type="EMBL" id="MBO8467468.1"/>
    </source>
</evidence>
<comment type="cofactor">
    <cofactor evidence="12">
        <name>pyridoxal 5'-phosphate</name>
        <dbReference type="ChEBI" id="CHEBI:597326"/>
    </cofactor>
    <text evidence="12">Binds 1 pyridoxal phosphate per subunit.</text>
</comment>
<comment type="pathway">
    <text evidence="2 12">Amino-acid biosynthesis; L-serine biosynthesis; L-serine from 3-phospho-D-glycerate: step 2/3.</text>
</comment>
<dbReference type="Pfam" id="PF00266">
    <property type="entry name" value="Aminotran_5"/>
    <property type="match status" value="1"/>
</dbReference>
<comment type="caution">
    <text evidence="12">Lacks conserved residue(s) required for the propagation of feature annotation.</text>
</comment>
<dbReference type="SUPFAM" id="SSF53383">
    <property type="entry name" value="PLP-dependent transferases"/>
    <property type="match status" value="1"/>
</dbReference>
<comment type="pathway">
    <text evidence="1 12">Cofactor biosynthesis; pyridoxine 5'-phosphate biosynthesis; pyridoxine 5'-phosphate from D-erythrose 4-phosphate: step 3/5.</text>
</comment>
<comment type="subcellular location">
    <subcellularLocation>
        <location evidence="12">Cytoplasm</location>
    </subcellularLocation>
</comment>